<gene>
    <name evidence="9" type="primary">eda_1</name>
    <name evidence="9" type="ORF">HG15A2_17780</name>
</gene>
<dbReference type="PROSITE" id="PS00159">
    <property type="entry name" value="ALDOLASE_KDPG_KHG_1"/>
    <property type="match status" value="1"/>
</dbReference>
<keyword evidence="8" id="KW-0119">Carbohydrate metabolism</keyword>
<dbReference type="PANTHER" id="PTHR30246">
    <property type="entry name" value="2-KETO-3-DEOXY-6-PHOSPHOGLUCONATE ALDOLASE"/>
    <property type="match status" value="1"/>
</dbReference>
<comment type="subunit">
    <text evidence="4">Homotrimer.</text>
</comment>
<evidence type="ECO:0000256" key="5">
    <source>
        <dbReference type="ARBA" id="ARBA00013063"/>
    </source>
</evidence>
<dbReference type="PANTHER" id="PTHR30246:SF1">
    <property type="entry name" value="2-DEHYDRO-3-DEOXY-6-PHOSPHOGALACTONATE ALDOLASE-RELATED"/>
    <property type="match status" value="1"/>
</dbReference>
<dbReference type="RefSeq" id="WP_145059672.1">
    <property type="nucleotide sequence ID" value="NZ_CP036263.1"/>
</dbReference>
<dbReference type="InterPro" id="IPR031337">
    <property type="entry name" value="KDPG/KHG_AS_1"/>
</dbReference>
<evidence type="ECO:0000256" key="4">
    <source>
        <dbReference type="ARBA" id="ARBA00011233"/>
    </source>
</evidence>
<evidence type="ECO:0000256" key="7">
    <source>
        <dbReference type="ARBA" id="ARBA00023270"/>
    </source>
</evidence>
<evidence type="ECO:0000256" key="2">
    <source>
        <dbReference type="ARBA" id="ARBA00004736"/>
    </source>
</evidence>
<dbReference type="InterPro" id="IPR000887">
    <property type="entry name" value="Aldlse_KDPG_KHG"/>
</dbReference>
<sequence length="229" mass="23907">MITCFPTEILERLRTAQVVAGFSVEKVEFAVPVAEALLAGGIDVIELTLRTDAGIEAVKAISAEVPEMLVGVGTILTPEQAAEAKAAGADFGVSPGLNPRVVNEANAIGLPFAPGISTPTELEAAIELGCRFVKFFPAEAAGGIQYLKSMGAPYKHLGIEYFPLGGLNAENMVQYLSEPNVAAIGGSWIVQESLVAENNWAAIASRAAEVRSLLEGSSSVQREVLANPA</sequence>
<comment type="similarity">
    <text evidence="3">Belongs to the KHG/KDPG aldolase family.</text>
</comment>
<dbReference type="EC" id="4.1.2.14" evidence="5"/>
<dbReference type="CDD" id="cd00452">
    <property type="entry name" value="KDPG_aldolase"/>
    <property type="match status" value="1"/>
</dbReference>
<dbReference type="PROSITE" id="PS00160">
    <property type="entry name" value="ALDOLASE_KDPG_KHG_2"/>
    <property type="match status" value="1"/>
</dbReference>
<dbReference type="EMBL" id="CP036263">
    <property type="protein sequence ID" value="QDS98498.1"/>
    <property type="molecule type" value="Genomic_DNA"/>
</dbReference>
<protein>
    <recommendedName>
        <fullName evidence="5">2-dehydro-3-deoxy-phosphogluconate aldolase</fullName>
        <ecNumber evidence="5">4.1.2.14</ecNumber>
    </recommendedName>
</protein>
<dbReference type="Pfam" id="PF01081">
    <property type="entry name" value="Aldolase"/>
    <property type="match status" value="1"/>
</dbReference>
<evidence type="ECO:0000256" key="8">
    <source>
        <dbReference type="ARBA" id="ARBA00023277"/>
    </source>
</evidence>
<keyword evidence="10" id="KW-1185">Reference proteome</keyword>
<keyword evidence="6" id="KW-0456">Lyase</keyword>
<evidence type="ECO:0000256" key="6">
    <source>
        <dbReference type="ARBA" id="ARBA00023239"/>
    </source>
</evidence>
<dbReference type="KEGG" id="amob:HG15A2_17780"/>
<dbReference type="NCBIfam" id="TIGR01182">
    <property type="entry name" value="eda"/>
    <property type="match status" value="1"/>
</dbReference>
<dbReference type="AlphaFoldDB" id="A0A517MUD8"/>
<comment type="pathway">
    <text evidence="2">Carbohydrate acid metabolism; 2-dehydro-3-deoxy-D-gluconate degradation; D-glyceraldehyde 3-phosphate and pyruvate from 2-dehydro-3-deoxy-D-gluconate: step 2/2.</text>
</comment>
<dbReference type="GO" id="GO:0008675">
    <property type="term" value="F:2-dehydro-3-deoxy-phosphogluconate aldolase activity"/>
    <property type="evidence" value="ECO:0007669"/>
    <property type="project" value="UniProtKB-EC"/>
</dbReference>
<evidence type="ECO:0000256" key="1">
    <source>
        <dbReference type="ARBA" id="ARBA00000654"/>
    </source>
</evidence>
<evidence type="ECO:0000313" key="9">
    <source>
        <dbReference type="EMBL" id="QDS98498.1"/>
    </source>
</evidence>
<evidence type="ECO:0000313" key="10">
    <source>
        <dbReference type="Proteomes" id="UP000319852"/>
    </source>
</evidence>
<reference evidence="9 10" key="1">
    <citation type="submission" date="2019-02" db="EMBL/GenBank/DDBJ databases">
        <title>Deep-cultivation of Planctomycetes and their phenomic and genomic characterization uncovers novel biology.</title>
        <authorList>
            <person name="Wiegand S."/>
            <person name="Jogler M."/>
            <person name="Boedeker C."/>
            <person name="Pinto D."/>
            <person name="Vollmers J."/>
            <person name="Rivas-Marin E."/>
            <person name="Kohn T."/>
            <person name="Peeters S.H."/>
            <person name="Heuer A."/>
            <person name="Rast P."/>
            <person name="Oberbeckmann S."/>
            <person name="Bunk B."/>
            <person name="Jeske O."/>
            <person name="Meyerdierks A."/>
            <person name="Storesund J.E."/>
            <person name="Kallscheuer N."/>
            <person name="Luecker S."/>
            <person name="Lage O.M."/>
            <person name="Pohl T."/>
            <person name="Merkel B.J."/>
            <person name="Hornburger P."/>
            <person name="Mueller R.-W."/>
            <person name="Bruemmer F."/>
            <person name="Labrenz M."/>
            <person name="Spormann A.M."/>
            <person name="Op den Camp H."/>
            <person name="Overmann J."/>
            <person name="Amann R."/>
            <person name="Jetten M.S.M."/>
            <person name="Mascher T."/>
            <person name="Medema M.H."/>
            <person name="Devos D.P."/>
            <person name="Kaster A.-K."/>
            <person name="Ovreas L."/>
            <person name="Rohde M."/>
            <person name="Galperin M.Y."/>
            <person name="Jogler C."/>
        </authorList>
    </citation>
    <scope>NUCLEOTIDE SEQUENCE [LARGE SCALE GENOMIC DNA]</scope>
    <source>
        <strain evidence="9 10">HG15A2</strain>
    </source>
</reference>
<comment type="catalytic activity">
    <reaction evidence="1">
        <text>2-dehydro-3-deoxy-6-phospho-D-gluconate = D-glyceraldehyde 3-phosphate + pyruvate</text>
        <dbReference type="Rhea" id="RHEA:17089"/>
        <dbReference type="ChEBI" id="CHEBI:15361"/>
        <dbReference type="ChEBI" id="CHEBI:57569"/>
        <dbReference type="ChEBI" id="CHEBI:59776"/>
        <dbReference type="EC" id="4.1.2.14"/>
    </reaction>
</comment>
<dbReference type="InterPro" id="IPR031338">
    <property type="entry name" value="KDPG/KHG_AS_2"/>
</dbReference>
<dbReference type="SUPFAM" id="SSF51569">
    <property type="entry name" value="Aldolase"/>
    <property type="match status" value="1"/>
</dbReference>
<name>A0A517MUD8_9BACT</name>
<accession>A0A517MUD8</accession>
<dbReference type="InterPro" id="IPR013785">
    <property type="entry name" value="Aldolase_TIM"/>
</dbReference>
<evidence type="ECO:0000256" key="3">
    <source>
        <dbReference type="ARBA" id="ARBA00006906"/>
    </source>
</evidence>
<dbReference type="Gene3D" id="3.20.20.70">
    <property type="entry name" value="Aldolase class I"/>
    <property type="match status" value="1"/>
</dbReference>
<organism evidence="9 10">
    <name type="scientific">Adhaeretor mobilis</name>
    <dbReference type="NCBI Taxonomy" id="1930276"/>
    <lineage>
        <taxon>Bacteria</taxon>
        <taxon>Pseudomonadati</taxon>
        <taxon>Planctomycetota</taxon>
        <taxon>Planctomycetia</taxon>
        <taxon>Pirellulales</taxon>
        <taxon>Lacipirellulaceae</taxon>
        <taxon>Adhaeretor</taxon>
    </lineage>
</organism>
<keyword evidence="7" id="KW-0704">Schiff base</keyword>
<proteinExistence type="inferred from homology"/>
<dbReference type="Proteomes" id="UP000319852">
    <property type="component" value="Chromosome"/>
</dbReference>
<dbReference type="OrthoDB" id="9802667at2"/>